<evidence type="ECO:0000313" key="3">
    <source>
        <dbReference type="Proteomes" id="UP000005237"/>
    </source>
</evidence>
<dbReference type="InterPro" id="IPR019429">
    <property type="entry name" value="7TM_GPCR_serpentine_rcpt_Sri"/>
</dbReference>
<dbReference type="Proteomes" id="UP000005237">
    <property type="component" value="Unassembled WGS sequence"/>
</dbReference>
<reference evidence="3" key="1">
    <citation type="submission" date="2010-08" db="EMBL/GenBank/DDBJ databases">
        <authorList>
            <consortium name="Caenorhabditis japonica Sequencing Consortium"/>
            <person name="Wilson R.K."/>
        </authorList>
    </citation>
    <scope>NUCLEOTIDE SEQUENCE [LARGE SCALE GENOMIC DNA]</scope>
    <source>
        <strain evidence="3">DF5081</strain>
    </source>
</reference>
<keyword evidence="1" id="KW-0812">Transmembrane</keyword>
<dbReference type="SUPFAM" id="SSF81321">
    <property type="entry name" value="Family A G protein-coupled receptor-like"/>
    <property type="match status" value="1"/>
</dbReference>
<accession>A0A8R1HQ65</accession>
<dbReference type="EnsemblMetazoa" id="CJA05483b.1">
    <property type="protein sequence ID" value="CJA05483b.1"/>
    <property type="gene ID" value="WBGene00124687"/>
</dbReference>
<evidence type="ECO:0000256" key="1">
    <source>
        <dbReference type="SAM" id="Phobius"/>
    </source>
</evidence>
<proteinExistence type="predicted"/>
<sequence length="212" mass="23773">MAKIMHRHIINITFLALITFCIISGTVLCFGAYMWAGMGRDQQMDFVAENYPIYYNEFLSLQNFAIYPFGIMFKLIGAGGFFAGVLFAAFFSFIIFDMFSLLAGMRKKLSVNNFRRHRAAVKSLVAQLFASLLCLAPPFGLVALLIAEYEKAQEVVQYLLAIFALHSSLNAIVLVLTTPPYRMFFTKLLSGKKTSRVGNSLWTATGVVHSIY</sequence>
<feature type="transmembrane region" description="Helical" evidence="1">
    <location>
        <begin position="158"/>
        <end position="177"/>
    </location>
</feature>
<dbReference type="Gene3D" id="1.20.1070.10">
    <property type="entry name" value="Rhodopsin 7-helix transmembrane proteins"/>
    <property type="match status" value="1"/>
</dbReference>
<keyword evidence="1" id="KW-0472">Membrane</keyword>
<dbReference type="PANTHER" id="PTHR45830">
    <property type="entry name" value="SERPENTINE RECEPTOR, CLASS I"/>
    <property type="match status" value="1"/>
</dbReference>
<organism evidence="2 3">
    <name type="scientific">Caenorhabditis japonica</name>
    <dbReference type="NCBI Taxonomy" id="281687"/>
    <lineage>
        <taxon>Eukaryota</taxon>
        <taxon>Metazoa</taxon>
        <taxon>Ecdysozoa</taxon>
        <taxon>Nematoda</taxon>
        <taxon>Chromadorea</taxon>
        <taxon>Rhabditida</taxon>
        <taxon>Rhabditina</taxon>
        <taxon>Rhabditomorpha</taxon>
        <taxon>Rhabditoidea</taxon>
        <taxon>Rhabditidae</taxon>
        <taxon>Peloderinae</taxon>
        <taxon>Caenorhabditis</taxon>
    </lineage>
</organism>
<keyword evidence="3" id="KW-1185">Reference proteome</keyword>
<reference evidence="2" key="2">
    <citation type="submission" date="2022-06" db="UniProtKB">
        <authorList>
            <consortium name="EnsemblMetazoa"/>
        </authorList>
    </citation>
    <scope>IDENTIFICATION</scope>
    <source>
        <strain evidence="2">DF5081</strain>
    </source>
</reference>
<feature type="transmembrane region" description="Helical" evidence="1">
    <location>
        <begin position="81"/>
        <end position="103"/>
    </location>
</feature>
<feature type="transmembrane region" description="Helical" evidence="1">
    <location>
        <begin position="12"/>
        <end position="36"/>
    </location>
</feature>
<dbReference type="PANTHER" id="PTHR45830:SF15">
    <property type="entry name" value="SERPENTINE RECEPTOR, CLASS I"/>
    <property type="match status" value="1"/>
</dbReference>
<feature type="transmembrane region" description="Helical" evidence="1">
    <location>
        <begin position="124"/>
        <end position="146"/>
    </location>
</feature>
<dbReference type="Pfam" id="PF10327">
    <property type="entry name" value="7TM_GPCR_Sri"/>
    <property type="match status" value="1"/>
</dbReference>
<dbReference type="AlphaFoldDB" id="A0A8R1HQ65"/>
<name>A0A8R1HQ65_CAEJA</name>
<protein>
    <submittedName>
        <fullName evidence="2">Uncharacterized protein</fullName>
    </submittedName>
</protein>
<evidence type="ECO:0000313" key="2">
    <source>
        <dbReference type="EnsemblMetazoa" id="CJA05483b.1"/>
    </source>
</evidence>
<keyword evidence="1" id="KW-1133">Transmembrane helix</keyword>